<dbReference type="Gene3D" id="2.130.10.10">
    <property type="entry name" value="YVTN repeat-like/Quinoprotein amine dehydrogenase"/>
    <property type="match status" value="2"/>
</dbReference>
<dbReference type="InterPro" id="IPR051179">
    <property type="entry name" value="WD_repeat_multifunction"/>
</dbReference>
<comment type="similarity">
    <text evidence="4">Belongs to the WD repeat PAAF1/RPN14 family.</text>
</comment>
<dbReference type="GO" id="GO:0000502">
    <property type="term" value="C:proteasome complex"/>
    <property type="evidence" value="ECO:0007669"/>
    <property type="project" value="UniProtKB-KW"/>
</dbReference>
<feature type="repeat" description="WD" evidence="5">
    <location>
        <begin position="181"/>
        <end position="222"/>
    </location>
</feature>
<evidence type="ECO:0000256" key="5">
    <source>
        <dbReference type="PROSITE-ProRule" id="PRU00221"/>
    </source>
</evidence>
<reference evidence="6" key="1">
    <citation type="journal article" date="2021" name="Open Biol.">
        <title>Shared evolutionary footprints suggest mitochondrial oxidative damage underlies multiple complex I losses in fungi.</title>
        <authorList>
            <person name="Schikora-Tamarit M.A."/>
            <person name="Marcet-Houben M."/>
            <person name="Nosek J."/>
            <person name="Gabaldon T."/>
        </authorList>
    </citation>
    <scope>NUCLEOTIDE SEQUENCE</scope>
    <source>
        <strain evidence="6">CBS6341</strain>
    </source>
</reference>
<sequence>MVIISIQPSFEEVIHDVEIGNVEKDQFWINILASDNVEDGIALEEIVEVSKEDELKFHNKNGLIFERKISKDVNYELTYDSLKYKIKTPKRKLTINDTINILTSFDVSQDQSHFLVCTGQGDIIIHDMDTFSIKAHIHQAHLSTISKSLFFPSGKVILSSGLDYQIKVWSIDEVTSPARVFKGHTQDITDLAMVENGRNFFSASKDGFIKLWDCGSGSNIRTLQRSNSIRDGVTALKVTNQQSNTKFESSFDSNEFGTSGKNLFAGQNSGIVTLFDLNTKEEVLHFNSLNDKVNVLVDQSTPDELIVGYGNGIIAEWDIRNPINPITEINLNGEINSISRSGSDLVISYGSGYIFQIDGKFKELRNQTIYAGIDDNFKFTTQRKEEIYAANNQSEIVVF</sequence>
<keyword evidence="3" id="KW-0647">Proteasome</keyword>
<dbReference type="PROSITE" id="PS50294">
    <property type="entry name" value="WD_REPEATS_REGION"/>
    <property type="match status" value="2"/>
</dbReference>
<organism evidence="6 7">
    <name type="scientific">Wickerhamomyces mucosus</name>
    <dbReference type="NCBI Taxonomy" id="1378264"/>
    <lineage>
        <taxon>Eukaryota</taxon>
        <taxon>Fungi</taxon>
        <taxon>Dikarya</taxon>
        <taxon>Ascomycota</taxon>
        <taxon>Saccharomycotina</taxon>
        <taxon>Saccharomycetes</taxon>
        <taxon>Phaffomycetales</taxon>
        <taxon>Wickerhamomycetaceae</taxon>
        <taxon>Wickerhamomyces</taxon>
    </lineage>
</organism>
<evidence type="ECO:0000256" key="1">
    <source>
        <dbReference type="ARBA" id="ARBA00022574"/>
    </source>
</evidence>
<evidence type="ECO:0000256" key="2">
    <source>
        <dbReference type="ARBA" id="ARBA00022737"/>
    </source>
</evidence>
<dbReference type="InterPro" id="IPR001680">
    <property type="entry name" value="WD40_rpt"/>
</dbReference>
<evidence type="ECO:0008006" key="8">
    <source>
        <dbReference type="Google" id="ProtNLM"/>
    </source>
</evidence>
<dbReference type="SMART" id="SM00320">
    <property type="entry name" value="WD40"/>
    <property type="match status" value="5"/>
</dbReference>
<dbReference type="Proteomes" id="UP000769528">
    <property type="component" value="Unassembled WGS sequence"/>
</dbReference>
<evidence type="ECO:0000313" key="6">
    <source>
        <dbReference type="EMBL" id="KAH3672995.1"/>
    </source>
</evidence>
<keyword evidence="7" id="KW-1185">Reference proteome</keyword>
<evidence type="ECO:0000256" key="3">
    <source>
        <dbReference type="ARBA" id="ARBA00022942"/>
    </source>
</evidence>
<dbReference type="PROSITE" id="PS50082">
    <property type="entry name" value="WD_REPEATS_2"/>
    <property type="match status" value="2"/>
</dbReference>
<protein>
    <recommendedName>
        <fullName evidence="8">Anaphase-promoting complex subunit 4 WD40 domain-containing protein</fullName>
    </recommendedName>
</protein>
<dbReference type="InterPro" id="IPR015943">
    <property type="entry name" value="WD40/YVTN_repeat-like_dom_sf"/>
</dbReference>
<comment type="caution">
    <text evidence="6">The sequence shown here is derived from an EMBL/GenBank/DDBJ whole genome shotgun (WGS) entry which is preliminary data.</text>
</comment>
<proteinExistence type="inferred from homology"/>
<dbReference type="EMBL" id="JAEUBF010001066">
    <property type="protein sequence ID" value="KAH3672995.1"/>
    <property type="molecule type" value="Genomic_DNA"/>
</dbReference>
<keyword evidence="1 5" id="KW-0853">WD repeat</keyword>
<gene>
    <name evidence="6" type="ORF">WICMUC_003948</name>
</gene>
<evidence type="ECO:0000256" key="4">
    <source>
        <dbReference type="ARBA" id="ARBA00038321"/>
    </source>
</evidence>
<keyword evidence="2" id="KW-0677">Repeat</keyword>
<dbReference type="OrthoDB" id="10257301at2759"/>
<dbReference type="InterPro" id="IPR036322">
    <property type="entry name" value="WD40_repeat_dom_sf"/>
</dbReference>
<feature type="repeat" description="WD" evidence="5">
    <location>
        <begin position="138"/>
        <end position="172"/>
    </location>
</feature>
<dbReference type="AlphaFoldDB" id="A0A9P8TC20"/>
<dbReference type="SUPFAM" id="SSF50978">
    <property type="entry name" value="WD40 repeat-like"/>
    <property type="match status" value="1"/>
</dbReference>
<dbReference type="PANTHER" id="PTHR19857">
    <property type="entry name" value="MITOCHONDRIAL DIVISION PROTEIN 1-RELATED"/>
    <property type="match status" value="1"/>
</dbReference>
<reference evidence="6" key="2">
    <citation type="submission" date="2021-01" db="EMBL/GenBank/DDBJ databases">
        <authorList>
            <person name="Schikora-Tamarit M.A."/>
        </authorList>
    </citation>
    <scope>NUCLEOTIDE SEQUENCE</scope>
    <source>
        <strain evidence="6">CBS6341</strain>
    </source>
</reference>
<accession>A0A9P8TC20</accession>
<dbReference type="PANTHER" id="PTHR19857:SF19">
    <property type="entry name" value="26S PROTEASOME REGULATORY SUBUNIT RPN14"/>
    <property type="match status" value="1"/>
</dbReference>
<name>A0A9P8TC20_9ASCO</name>
<evidence type="ECO:0000313" key="7">
    <source>
        <dbReference type="Proteomes" id="UP000769528"/>
    </source>
</evidence>
<dbReference type="Pfam" id="PF00400">
    <property type="entry name" value="WD40"/>
    <property type="match status" value="2"/>
</dbReference>